<accession>A0A3B0WFJ5</accession>
<dbReference type="InterPro" id="IPR036259">
    <property type="entry name" value="MFS_trans_sf"/>
</dbReference>
<feature type="transmembrane region" description="Helical" evidence="8">
    <location>
        <begin position="296"/>
        <end position="319"/>
    </location>
</feature>
<dbReference type="GO" id="GO:0030395">
    <property type="term" value="F:lactose binding"/>
    <property type="evidence" value="ECO:0007669"/>
    <property type="project" value="TreeGrafter"/>
</dbReference>
<evidence type="ECO:0000256" key="6">
    <source>
        <dbReference type="ARBA" id="ARBA00022989"/>
    </source>
</evidence>
<dbReference type="Pfam" id="PF12832">
    <property type="entry name" value="MFS_1_like"/>
    <property type="match status" value="1"/>
</dbReference>
<evidence type="ECO:0000256" key="2">
    <source>
        <dbReference type="ARBA" id="ARBA00022448"/>
    </source>
</evidence>
<dbReference type="InterPro" id="IPR026032">
    <property type="entry name" value="HcaT-like"/>
</dbReference>
<keyword evidence="7 8" id="KW-0472">Membrane</keyword>
<dbReference type="PANTHER" id="PTHR23522:SF10">
    <property type="entry name" value="3-PHENYLPROPIONIC ACID TRANSPORTER-RELATED"/>
    <property type="match status" value="1"/>
</dbReference>
<name>A0A3B0WFJ5_9ZZZZ</name>
<sequence length="391" mass="44310">MNTSRQKTQIPYWRLSNFYFFYFASLGVLVPYWSLYLKSLNFNSLTIGALIAILPATKLIAPYIWGWIADHTRRSMLIIRIGSLLSIASFSLIFISHDLWWLVFVMLLFSFFWNATLPQFEAMTLNHLGDDTHRYSMVRLWGSLGFIVIAVIVGELLGNYDADIIPVVVLITFVVISITSFMVPEKLNTPHADHSPIWYVIKQPKVLAFLTVCFLMLCSHGPYYTFYTIYLEELGYSSRMIGILWAVGVLAEVIIFLLMHRLLPAFGARNLLFITFLLTTLRWLIIGFSADSLTMLFIAQLFHAFSFGVFHSVGILLVHEYFTGSHQGRGQALYSSVSFGGGVAVGSLVSGLLWDQWGAGVLFTFASCCTVLAFFIVWRFIQPLPIKGYLS</sequence>
<evidence type="ECO:0000256" key="5">
    <source>
        <dbReference type="ARBA" id="ARBA00022692"/>
    </source>
</evidence>
<feature type="transmembrane region" description="Helical" evidence="8">
    <location>
        <begin position="12"/>
        <end position="33"/>
    </location>
</feature>
<organism evidence="10">
    <name type="scientific">hydrothermal vent metagenome</name>
    <dbReference type="NCBI Taxonomy" id="652676"/>
    <lineage>
        <taxon>unclassified sequences</taxon>
        <taxon>metagenomes</taxon>
        <taxon>ecological metagenomes</taxon>
    </lineage>
</organism>
<dbReference type="EMBL" id="UOFE01000036">
    <property type="protein sequence ID" value="VAW54061.1"/>
    <property type="molecule type" value="Genomic_DNA"/>
</dbReference>
<evidence type="ECO:0000259" key="9">
    <source>
        <dbReference type="PROSITE" id="PS50850"/>
    </source>
</evidence>
<feature type="domain" description="Major facilitator superfamily (MFS) profile" evidence="9">
    <location>
        <begin position="147"/>
        <end position="391"/>
    </location>
</feature>
<keyword evidence="6 8" id="KW-1133">Transmembrane helix</keyword>
<evidence type="ECO:0000256" key="4">
    <source>
        <dbReference type="ARBA" id="ARBA00022519"/>
    </source>
</evidence>
<feature type="transmembrane region" description="Helical" evidence="8">
    <location>
        <begin position="271"/>
        <end position="290"/>
    </location>
</feature>
<dbReference type="NCBIfam" id="NF037955">
    <property type="entry name" value="mfs"/>
    <property type="match status" value="1"/>
</dbReference>
<feature type="transmembrane region" description="Helical" evidence="8">
    <location>
        <begin position="138"/>
        <end position="158"/>
    </location>
</feature>
<evidence type="ECO:0000256" key="3">
    <source>
        <dbReference type="ARBA" id="ARBA00022475"/>
    </source>
</evidence>
<evidence type="ECO:0000256" key="1">
    <source>
        <dbReference type="ARBA" id="ARBA00004429"/>
    </source>
</evidence>
<dbReference type="InterPro" id="IPR024989">
    <property type="entry name" value="MFS_assoc_dom"/>
</dbReference>
<dbReference type="CDD" id="cd17335">
    <property type="entry name" value="MFS_MFSD6"/>
    <property type="match status" value="1"/>
</dbReference>
<keyword evidence="2" id="KW-0813">Transport</keyword>
<feature type="transmembrane region" description="Helical" evidence="8">
    <location>
        <begin position="164"/>
        <end position="184"/>
    </location>
</feature>
<evidence type="ECO:0000256" key="8">
    <source>
        <dbReference type="SAM" id="Phobius"/>
    </source>
</evidence>
<protein>
    <submittedName>
        <fullName evidence="10">Nucleoside:H+ symporter:Major facilitator superfamily</fullName>
    </submittedName>
</protein>
<feature type="transmembrane region" description="Helical" evidence="8">
    <location>
        <begin position="100"/>
        <end position="117"/>
    </location>
</feature>
<feature type="transmembrane region" description="Helical" evidence="8">
    <location>
        <begin position="331"/>
        <end position="354"/>
    </location>
</feature>
<dbReference type="AlphaFoldDB" id="A0A3B0WFJ5"/>
<keyword evidence="4" id="KW-0997">Cell inner membrane</keyword>
<dbReference type="PIRSF" id="PIRSF004925">
    <property type="entry name" value="HcaT"/>
    <property type="match status" value="1"/>
</dbReference>
<feature type="transmembrane region" description="Helical" evidence="8">
    <location>
        <begin position="360"/>
        <end position="381"/>
    </location>
</feature>
<proteinExistence type="predicted"/>
<feature type="transmembrane region" description="Helical" evidence="8">
    <location>
        <begin position="77"/>
        <end position="94"/>
    </location>
</feature>
<feature type="transmembrane region" description="Helical" evidence="8">
    <location>
        <begin position="236"/>
        <end position="259"/>
    </location>
</feature>
<feature type="transmembrane region" description="Helical" evidence="8">
    <location>
        <begin position="45"/>
        <end position="65"/>
    </location>
</feature>
<dbReference type="PANTHER" id="PTHR23522">
    <property type="entry name" value="BLL5896 PROTEIN"/>
    <property type="match status" value="1"/>
</dbReference>
<dbReference type="InterPro" id="IPR020846">
    <property type="entry name" value="MFS_dom"/>
</dbReference>
<evidence type="ECO:0000313" key="10">
    <source>
        <dbReference type="EMBL" id="VAW54061.1"/>
    </source>
</evidence>
<dbReference type="GO" id="GO:0005886">
    <property type="term" value="C:plasma membrane"/>
    <property type="evidence" value="ECO:0007669"/>
    <property type="project" value="UniProtKB-SubCell"/>
</dbReference>
<keyword evidence="3" id="KW-1003">Cell membrane</keyword>
<comment type="subcellular location">
    <subcellularLocation>
        <location evidence="1">Cell inner membrane</location>
        <topology evidence="1">Multi-pass membrane protein</topology>
    </subcellularLocation>
</comment>
<evidence type="ECO:0000256" key="7">
    <source>
        <dbReference type="ARBA" id="ARBA00023136"/>
    </source>
</evidence>
<reference evidence="10" key="1">
    <citation type="submission" date="2018-06" db="EMBL/GenBank/DDBJ databases">
        <authorList>
            <person name="Zhirakovskaya E."/>
        </authorList>
    </citation>
    <scope>NUCLEOTIDE SEQUENCE</scope>
</reference>
<feature type="transmembrane region" description="Helical" evidence="8">
    <location>
        <begin position="205"/>
        <end position="224"/>
    </location>
</feature>
<gene>
    <name evidence="10" type="ORF">MNBD_GAMMA05-1663</name>
</gene>
<dbReference type="Gene3D" id="1.20.1250.20">
    <property type="entry name" value="MFS general substrate transporter like domains"/>
    <property type="match status" value="2"/>
</dbReference>
<keyword evidence="5 8" id="KW-0812">Transmembrane</keyword>
<dbReference type="PROSITE" id="PS50850">
    <property type="entry name" value="MFS"/>
    <property type="match status" value="1"/>
</dbReference>
<dbReference type="GO" id="GO:0015528">
    <property type="term" value="F:lactose:proton symporter activity"/>
    <property type="evidence" value="ECO:0007669"/>
    <property type="project" value="TreeGrafter"/>
</dbReference>
<dbReference type="SUPFAM" id="SSF103473">
    <property type="entry name" value="MFS general substrate transporter"/>
    <property type="match status" value="1"/>
</dbReference>